<dbReference type="PRINTS" id="PR00959">
    <property type="entry name" value="MEVGALKINASE"/>
</dbReference>
<feature type="domain" description="GHMP kinase C-terminal" evidence="6">
    <location>
        <begin position="296"/>
        <end position="377"/>
    </location>
</feature>
<evidence type="ECO:0000313" key="7">
    <source>
        <dbReference type="EMBL" id="GAH44843.1"/>
    </source>
</evidence>
<sequence>MLQQILEFIKGLHPDTLIQAPARINLINPLDAVEGDFWMPSAAINGLDNPLSVFVYIKKTEMFGSVKFYTNLDEAGKLNICVSKEEKIEKDLNNIKKKTQGEFKLFYASMYRLIKTNSAFMEKFKKENFEIGIITTIPLQSGLGGSAAIIIGITYGLAKYFGLYNNFTCLKTGDFPINRDILAEIATKVEDKDLKITAGYGDRYVIARGGLGFCSYFGKIFHKKISLEPLAIYDRIDLTYNIKNLPIIICFSGVPHESGAVHEKLRKCYLDGDPIIIGGYQLLAEISWKSRFALMKHDWKQLGEYFQENTVIMNNMMRHVGFLHGIGLVNNILIRLIEHNSYVFAAKLTGAGGGGSIFALVNPDKVDTVLLSWKDELNKII</sequence>
<dbReference type="Pfam" id="PF00288">
    <property type="entry name" value="GHMP_kinases_N"/>
    <property type="match status" value="1"/>
</dbReference>
<name>X1HHQ4_9ZZZZ</name>
<evidence type="ECO:0000256" key="1">
    <source>
        <dbReference type="ARBA" id="ARBA00022516"/>
    </source>
</evidence>
<dbReference type="InterPro" id="IPR006205">
    <property type="entry name" value="Mev_gal_kin"/>
</dbReference>
<feature type="non-terminal residue" evidence="7">
    <location>
        <position position="381"/>
    </location>
</feature>
<dbReference type="SUPFAM" id="SSF54211">
    <property type="entry name" value="Ribosomal protein S5 domain 2-like"/>
    <property type="match status" value="1"/>
</dbReference>
<dbReference type="InterPro" id="IPR006204">
    <property type="entry name" value="GHMP_kinase_N_dom"/>
</dbReference>
<reference evidence="7" key="1">
    <citation type="journal article" date="2014" name="Front. Microbiol.">
        <title>High frequency of phylogenetically diverse reductive dehalogenase-homologous genes in deep subseafloor sedimentary metagenomes.</title>
        <authorList>
            <person name="Kawai M."/>
            <person name="Futagami T."/>
            <person name="Toyoda A."/>
            <person name="Takaki Y."/>
            <person name="Nishi S."/>
            <person name="Hori S."/>
            <person name="Arai W."/>
            <person name="Tsubouchi T."/>
            <person name="Morono Y."/>
            <person name="Uchiyama I."/>
            <person name="Ito T."/>
            <person name="Fujiyama A."/>
            <person name="Inagaki F."/>
            <person name="Takami H."/>
        </authorList>
    </citation>
    <scope>NUCLEOTIDE SEQUENCE</scope>
    <source>
        <strain evidence="7">Expedition CK06-06</strain>
    </source>
</reference>
<comment type="caution">
    <text evidence="7">The sequence shown here is derived from an EMBL/GenBank/DDBJ whole genome shotgun (WGS) entry which is preliminary data.</text>
</comment>
<evidence type="ECO:0000259" key="6">
    <source>
        <dbReference type="Pfam" id="PF08544"/>
    </source>
</evidence>
<dbReference type="GO" id="GO:0005524">
    <property type="term" value="F:ATP binding"/>
    <property type="evidence" value="ECO:0007669"/>
    <property type="project" value="UniProtKB-KW"/>
</dbReference>
<dbReference type="GO" id="GO:0004496">
    <property type="term" value="F:mevalonate kinase activity"/>
    <property type="evidence" value="ECO:0007669"/>
    <property type="project" value="InterPro"/>
</dbReference>
<gene>
    <name evidence="7" type="ORF">S03H2_14582</name>
</gene>
<keyword evidence="2" id="KW-0547">Nucleotide-binding</keyword>
<dbReference type="AlphaFoldDB" id="X1HHQ4"/>
<dbReference type="SUPFAM" id="SSF55060">
    <property type="entry name" value="GHMP Kinase, C-terminal domain"/>
    <property type="match status" value="1"/>
</dbReference>
<evidence type="ECO:0000256" key="2">
    <source>
        <dbReference type="ARBA" id="ARBA00022741"/>
    </source>
</evidence>
<evidence type="ECO:0000256" key="3">
    <source>
        <dbReference type="ARBA" id="ARBA00022840"/>
    </source>
</evidence>
<dbReference type="EMBL" id="BARU01007402">
    <property type="protein sequence ID" value="GAH44843.1"/>
    <property type="molecule type" value="Genomic_DNA"/>
</dbReference>
<evidence type="ECO:0000256" key="4">
    <source>
        <dbReference type="ARBA" id="ARBA00023098"/>
    </source>
</evidence>
<dbReference type="InterPro" id="IPR036554">
    <property type="entry name" value="GHMP_kinase_C_sf"/>
</dbReference>
<dbReference type="InterPro" id="IPR020568">
    <property type="entry name" value="Ribosomal_Su5_D2-typ_SF"/>
</dbReference>
<evidence type="ECO:0008006" key="8">
    <source>
        <dbReference type="Google" id="ProtNLM"/>
    </source>
</evidence>
<dbReference type="GO" id="GO:0019287">
    <property type="term" value="P:isopentenyl diphosphate biosynthetic process, mevalonate pathway"/>
    <property type="evidence" value="ECO:0007669"/>
    <property type="project" value="TreeGrafter"/>
</dbReference>
<feature type="domain" description="GHMP kinase N-terminal" evidence="5">
    <location>
        <begin position="118"/>
        <end position="210"/>
    </location>
</feature>
<evidence type="ECO:0000259" key="5">
    <source>
        <dbReference type="Pfam" id="PF00288"/>
    </source>
</evidence>
<dbReference type="Pfam" id="PF08544">
    <property type="entry name" value="GHMP_kinases_C"/>
    <property type="match status" value="1"/>
</dbReference>
<keyword evidence="1" id="KW-0444">Lipid biosynthesis</keyword>
<dbReference type="PANTHER" id="PTHR43290:SF1">
    <property type="entry name" value="GLUCURONOKINASE 1-RELATED"/>
    <property type="match status" value="1"/>
</dbReference>
<protein>
    <recommendedName>
        <fullName evidence="8">GHMP kinase N-terminal domain-containing protein</fullName>
    </recommendedName>
</protein>
<dbReference type="PANTHER" id="PTHR43290">
    <property type="entry name" value="MEVALONATE KINASE"/>
    <property type="match status" value="1"/>
</dbReference>
<dbReference type="InterPro" id="IPR013750">
    <property type="entry name" value="GHMP_kinase_C_dom"/>
</dbReference>
<keyword evidence="3" id="KW-0067">ATP-binding</keyword>
<proteinExistence type="predicted"/>
<accession>X1HHQ4</accession>
<keyword evidence="4" id="KW-0443">Lipid metabolism</keyword>
<dbReference type="GO" id="GO:0005829">
    <property type="term" value="C:cytosol"/>
    <property type="evidence" value="ECO:0007669"/>
    <property type="project" value="TreeGrafter"/>
</dbReference>
<dbReference type="Gene3D" id="3.30.230.120">
    <property type="match status" value="1"/>
</dbReference>
<organism evidence="7">
    <name type="scientific">marine sediment metagenome</name>
    <dbReference type="NCBI Taxonomy" id="412755"/>
    <lineage>
        <taxon>unclassified sequences</taxon>
        <taxon>metagenomes</taxon>
        <taxon>ecological metagenomes</taxon>
    </lineage>
</organism>